<dbReference type="VEuPathDB" id="FungiDB:MSYG_2561"/>
<keyword evidence="9" id="KW-1185">Reference proteome</keyword>
<feature type="transmembrane region" description="Helical" evidence="6">
    <location>
        <begin position="100"/>
        <end position="123"/>
    </location>
</feature>
<comment type="similarity">
    <text evidence="2">Belongs to the PA-phosphatase related phosphoesterase family.</text>
</comment>
<dbReference type="EMBL" id="LT671824">
    <property type="protein sequence ID" value="SHO78219.1"/>
    <property type="molecule type" value="Genomic_DNA"/>
</dbReference>
<dbReference type="GO" id="GO:0006644">
    <property type="term" value="P:phospholipid metabolic process"/>
    <property type="evidence" value="ECO:0007669"/>
    <property type="project" value="InterPro"/>
</dbReference>
<reference evidence="9" key="1">
    <citation type="journal article" date="2017" name="Nucleic Acids Res.">
        <title>Proteogenomics produces comprehensive and highly accurate protein-coding gene annotation in a complete genome assembly of Malassezia sympodialis.</title>
        <authorList>
            <person name="Zhu Y."/>
            <person name="Engstroem P.G."/>
            <person name="Tellgren-Roth C."/>
            <person name="Baudo C.D."/>
            <person name="Kennell J.C."/>
            <person name="Sun S."/>
            <person name="Billmyre R.B."/>
            <person name="Schroeder M.S."/>
            <person name="Andersson A."/>
            <person name="Holm T."/>
            <person name="Sigurgeirsson B."/>
            <person name="Wu G."/>
            <person name="Sankaranarayanan S.R."/>
            <person name="Siddharthan R."/>
            <person name="Sanyal K."/>
            <person name="Lundeberg J."/>
            <person name="Nystedt B."/>
            <person name="Boekhout T."/>
            <person name="Dawson T.L. Jr."/>
            <person name="Heitman J."/>
            <person name="Scheynius A."/>
            <person name="Lehtioe J."/>
        </authorList>
    </citation>
    <scope>NUCLEOTIDE SEQUENCE [LARGE SCALE GENOMIC DNA]</scope>
    <source>
        <strain evidence="9">ATCC 42132</strain>
    </source>
</reference>
<dbReference type="SMART" id="SM00014">
    <property type="entry name" value="acidPPc"/>
    <property type="match status" value="1"/>
</dbReference>
<evidence type="ECO:0000256" key="3">
    <source>
        <dbReference type="ARBA" id="ARBA00022692"/>
    </source>
</evidence>
<feature type="transmembrane region" description="Helical" evidence="6">
    <location>
        <begin position="281"/>
        <end position="299"/>
    </location>
</feature>
<organism evidence="8 9">
    <name type="scientific">Malassezia sympodialis (strain ATCC 42132)</name>
    <name type="common">Atopic eczema-associated yeast</name>
    <dbReference type="NCBI Taxonomy" id="1230383"/>
    <lineage>
        <taxon>Eukaryota</taxon>
        <taxon>Fungi</taxon>
        <taxon>Dikarya</taxon>
        <taxon>Basidiomycota</taxon>
        <taxon>Ustilaginomycotina</taxon>
        <taxon>Malasseziomycetes</taxon>
        <taxon>Malasseziales</taxon>
        <taxon>Malasseziaceae</taxon>
        <taxon>Malassezia</taxon>
    </lineage>
</organism>
<dbReference type="PANTHER" id="PTHR10165:SF35">
    <property type="entry name" value="RE23632P"/>
    <property type="match status" value="1"/>
</dbReference>
<dbReference type="OMA" id="HDLCQVT"/>
<evidence type="ECO:0000313" key="9">
    <source>
        <dbReference type="Proteomes" id="UP000186303"/>
    </source>
</evidence>
<dbReference type="PANTHER" id="PTHR10165">
    <property type="entry name" value="LIPID PHOSPHATE PHOSPHATASE"/>
    <property type="match status" value="1"/>
</dbReference>
<protein>
    <submittedName>
        <fullName evidence="8">Similar to S.cerevisiae protein DPP1 (Diacylglycerol pyrophosphate (DGPP) phosphatase)</fullName>
    </submittedName>
</protein>
<dbReference type="AlphaFoldDB" id="A0A1M8A756"/>
<dbReference type="GO" id="GO:0008195">
    <property type="term" value="F:phosphatidate phosphatase activity"/>
    <property type="evidence" value="ECO:0007669"/>
    <property type="project" value="TreeGrafter"/>
</dbReference>
<dbReference type="SUPFAM" id="SSF48317">
    <property type="entry name" value="Acid phosphatase/Vanadium-dependent haloperoxidase"/>
    <property type="match status" value="1"/>
</dbReference>
<dbReference type="InterPro" id="IPR000326">
    <property type="entry name" value="PAP2/HPO"/>
</dbReference>
<dbReference type="Pfam" id="PF01569">
    <property type="entry name" value="PAP2"/>
    <property type="match status" value="1"/>
</dbReference>
<name>A0A1M8A756_MALS4</name>
<evidence type="ECO:0000256" key="1">
    <source>
        <dbReference type="ARBA" id="ARBA00004141"/>
    </source>
</evidence>
<sequence>MSESLGALSRRVARLYRHCDNGMIRWAVDWLGCFLLFFIERYGIHRLHGFRQMFSLNDASIQHPFAQQERVPEELLSVLAFWVPLISVILLSLVQKSRSARINTAILGLVLSITFTGFVTELFKKLVGRPRPDFLDRCQPDILSIVPDTQHYTSELHTYQICTADANTSRVKDGFKSFPSGHSSMSFAGLTYLAWYLRGTLNALVLKWAQYAYSDYETTPNDDSIHQQLEEGTIDAEERRQLETPYVLALASVVMPAVPLMIAGYVAASRLMDYRHHPTDVLAGSLLGFSIASMIFFTYHPRNIMKA</sequence>
<dbReference type="STRING" id="1230383.A0A1M8A756"/>
<gene>
    <name evidence="8" type="ORF">MSYG_2561</name>
</gene>
<feature type="domain" description="Phosphatidic acid phosphatase type 2/haloperoxidase" evidence="7">
    <location>
        <begin position="104"/>
        <end position="296"/>
    </location>
</feature>
<evidence type="ECO:0000313" key="8">
    <source>
        <dbReference type="EMBL" id="SHO78219.1"/>
    </source>
</evidence>
<feature type="transmembrane region" description="Helical" evidence="6">
    <location>
        <begin position="75"/>
        <end position="94"/>
    </location>
</feature>
<dbReference type="Gene3D" id="1.20.144.10">
    <property type="entry name" value="Phosphatidic acid phosphatase type 2/haloperoxidase"/>
    <property type="match status" value="1"/>
</dbReference>
<dbReference type="InterPro" id="IPR036938">
    <property type="entry name" value="PAP2/HPO_sf"/>
</dbReference>
<evidence type="ECO:0000259" key="7">
    <source>
        <dbReference type="SMART" id="SM00014"/>
    </source>
</evidence>
<proteinExistence type="inferred from homology"/>
<dbReference type="CDD" id="cd03390">
    <property type="entry name" value="PAP2_containing_1_like"/>
    <property type="match status" value="1"/>
</dbReference>
<dbReference type="GO" id="GO:0046839">
    <property type="term" value="P:phospholipid dephosphorylation"/>
    <property type="evidence" value="ECO:0007669"/>
    <property type="project" value="TreeGrafter"/>
</dbReference>
<evidence type="ECO:0000256" key="2">
    <source>
        <dbReference type="ARBA" id="ARBA00008816"/>
    </source>
</evidence>
<evidence type="ECO:0000256" key="5">
    <source>
        <dbReference type="ARBA" id="ARBA00023136"/>
    </source>
</evidence>
<evidence type="ECO:0000256" key="4">
    <source>
        <dbReference type="ARBA" id="ARBA00022989"/>
    </source>
</evidence>
<feature type="transmembrane region" description="Helical" evidence="6">
    <location>
        <begin position="23"/>
        <end position="44"/>
    </location>
</feature>
<feature type="transmembrane region" description="Helical" evidence="6">
    <location>
        <begin position="246"/>
        <end position="269"/>
    </location>
</feature>
<comment type="subcellular location">
    <subcellularLocation>
        <location evidence="1">Membrane</location>
        <topology evidence="1">Multi-pass membrane protein</topology>
    </subcellularLocation>
</comment>
<evidence type="ECO:0000256" key="6">
    <source>
        <dbReference type="SAM" id="Phobius"/>
    </source>
</evidence>
<dbReference type="OrthoDB" id="10030083at2759"/>
<dbReference type="InterPro" id="IPR043216">
    <property type="entry name" value="PAP-like"/>
</dbReference>
<keyword evidence="3 6" id="KW-0812">Transmembrane</keyword>
<dbReference type="GO" id="GO:0016020">
    <property type="term" value="C:membrane"/>
    <property type="evidence" value="ECO:0007669"/>
    <property type="project" value="UniProtKB-SubCell"/>
</dbReference>
<keyword evidence="4 6" id="KW-1133">Transmembrane helix</keyword>
<accession>A0A1M8A756</accession>
<dbReference type="Proteomes" id="UP000186303">
    <property type="component" value="Chromosome 4"/>
</dbReference>
<keyword evidence="5 6" id="KW-0472">Membrane</keyword>